<sequence length="166" mass="18502">MVGSSPCASCRLLRRRCTKDCVFAPYFPSNEPCKFAIVHKVFGASNVSKMLQAIPAHQREDAARSLVYEANARVKDPVYGCVGAISILQNQVSQLQMQLSEARAEILCIQMLEKPTIPNHLNHDVKSSSVYPATNFNTFPQSHCFNFESPSNVIIQDPLKSESLWT</sequence>
<dbReference type="GO" id="GO:0005634">
    <property type="term" value="C:nucleus"/>
    <property type="evidence" value="ECO:0000318"/>
    <property type="project" value="GO_Central"/>
</dbReference>
<comment type="caution">
    <text evidence="3">The sequence shown here is derived from an EMBL/GenBank/DDBJ whole genome shotgun (WGS) entry which is preliminary data.</text>
</comment>
<dbReference type="OrthoDB" id="2020166at2759"/>
<dbReference type="Proteomes" id="UP000091857">
    <property type="component" value="Chromosome 5"/>
</dbReference>
<reference evidence="4" key="1">
    <citation type="journal article" date="2016" name="Nat. Biotechnol.">
        <title>Sequencing wild and cultivated cassava and related species reveals extensive interspecific hybridization and genetic diversity.</title>
        <authorList>
            <person name="Bredeson J.V."/>
            <person name="Lyons J.B."/>
            <person name="Prochnik S.E."/>
            <person name="Wu G.A."/>
            <person name="Ha C.M."/>
            <person name="Edsinger-Gonzales E."/>
            <person name="Grimwood J."/>
            <person name="Schmutz J."/>
            <person name="Rabbi I.Y."/>
            <person name="Egesi C."/>
            <person name="Nauluvula P."/>
            <person name="Lebot V."/>
            <person name="Ndunguru J."/>
            <person name="Mkamilo G."/>
            <person name="Bart R.S."/>
            <person name="Setter T.L."/>
            <person name="Gleadow R.M."/>
            <person name="Kulakow P."/>
            <person name="Ferguson M.E."/>
            <person name="Rounsley S."/>
            <person name="Rokhsar D.S."/>
        </authorList>
    </citation>
    <scope>NUCLEOTIDE SEQUENCE [LARGE SCALE GENOMIC DNA]</scope>
    <source>
        <strain evidence="4">cv. AM560-2</strain>
    </source>
</reference>
<dbReference type="PANTHER" id="PTHR31301:SF15">
    <property type="entry name" value="LOB DOMAIN-CONTAINING PROTEIN 12"/>
    <property type="match status" value="1"/>
</dbReference>
<evidence type="ECO:0000259" key="2">
    <source>
        <dbReference type="PROSITE" id="PS50891"/>
    </source>
</evidence>
<dbReference type="OMA" id="MAGNSPC"/>
<dbReference type="GO" id="GO:0001216">
    <property type="term" value="F:DNA-binding transcription activator activity"/>
    <property type="evidence" value="ECO:0000318"/>
    <property type="project" value="GO_Central"/>
</dbReference>
<keyword evidence="4" id="KW-1185">Reference proteome</keyword>
<proteinExistence type="inferred from homology"/>
<name>A0A2C9VZ16_MANES</name>
<organism evidence="3 4">
    <name type="scientific">Manihot esculenta</name>
    <name type="common">Cassava</name>
    <name type="synonym">Jatropha manihot</name>
    <dbReference type="NCBI Taxonomy" id="3983"/>
    <lineage>
        <taxon>Eukaryota</taxon>
        <taxon>Viridiplantae</taxon>
        <taxon>Streptophyta</taxon>
        <taxon>Embryophyta</taxon>
        <taxon>Tracheophyta</taxon>
        <taxon>Spermatophyta</taxon>
        <taxon>Magnoliopsida</taxon>
        <taxon>eudicotyledons</taxon>
        <taxon>Gunneridae</taxon>
        <taxon>Pentapetalae</taxon>
        <taxon>rosids</taxon>
        <taxon>fabids</taxon>
        <taxon>Malpighiales</taxon>
        <taxon>Euphorbiaceae</taxon>
        <taxon>Crotonoideae</taxon>
        <taxon>Manihoteae</taxon>
        <taxon>Manihot</taxon>
    </lineage>
</organism>
<dbReference type="EMBL" id="CM004391">
    <property type="protein sequence ID" value="OAY51109.1"/>
    <property type="molecule type" value="Genomic_DNA"/>
</dbReference>
<dbReference type="GO" id="GO:0006355">
    <property type="term" value="P:regulation of DNA-templated transcription"/>
    <property type="evidence" value="ECO:0000318"/>
    <property type="project" value="GO_Central"/>
</dbReference>
<dbReference type="Gramene" id="Manes.05G188800.1.v8.1">
    <property type="protein sequence ID" value="Manes.05G188800.1.v8.1.CDS"/>
    <property type="gene ID" value="Manes.05G188800.v8.1"/>
</dbReference>
<gene>
    <name evidence="3" type="ORF">MANES_05G188800v8</name>
</gene>
<evidence type="ECO:0000313" key="4">
    <source>
        <dbReference type="Proteomes" id="UP000091857"/>
    </source>
</evidence>
<dbReference type="PROSITE" id="PS50891">
    <property type="entry name" value="LOB"/>
    <property type="match status" value="1"/>
</dbReference>
<protein>
    <recommendedName>
        <fullName evidence="2">LOB domain-containing protein</fullName>
    </recommendedName>
</protein>
<comment type="similarity">
    <text evidence="1">Belongs to the LOB domain-containing protein family.</text>
</comment>
<dbReference type="InterPro" id="IPR004883">
    <property type="entry name" value="LOB"/>
</dbReference>
<dbReference type="PANTHER" id="PTHR31301">
    <property type="entry name" value="LOB DOMAIN-CONTAINING PROTEIN 4-RELATED"/>
    <property type="match status" value="1"/>
</dbReference>
<evidence type="ECO:0000313" key="3">
    <source>
        <dbReference type="EMBL" id="OAY51109.1"/>
    </source>
</evidence>
<feature type="domain" description="LOB" evidence="2">
    <location>
        <begin position="5"/>
        <end position="106"/>
    </location>
</feature>
<accession>A0A2C9VZ16</accession>
<dbReference type="Pfam" id="PF03195">
    <property type="entry name" value="LOB"/>
    <property type="match status" value="1"/>
</dbReference>
<dbReference type="SMR" id="A0A2C9VZ16"/>
<dbReference type="STRING" id="3983.A0A2C9VZ16"/>
<evidence type="ECO:0000256" key="1">
    <source>
        <dbReference type="ARBA" id="ARBA00005474"/>
    </source>
</evidence>
<dbReference type="AlphaFoldDB" id="A0A2C9VZ16"/>